<comment type="caution">
    <text evidence="6">The sequence shown here is derived from an EMBL/GenBank/DDBJ whole genome shotgun (WGS) entry which is preliminary data.</text>
</comment>
<keyword evidence="3" id="KW-0687">Ribonucleoprotein</keyword>
<name>A0AAW2ZED6_9EUKA</name>
<dbReference type="PANTHER" id="PTHR11524">
    <property type="entry name" value="60S RIBOSOMAL PROTEIN L7"/>
    <property type="match status" value="1"/>
</dbReference>
<dbReference type="AlphaFoldDB" id="A0AAW2ZED6"/>
<dbReference type="InterPro" id="IPR036919">
    <property type="entry name" value="Ribo_uL30_ferredoxin-like_sf"/>
</dbReference>
<dbReference type="Pfam" id="PF00327">
    <property type="entry name" value="Ribosomal_L30"/>
    <property type="match status" value="1"/>
</dbReference>
<dbReference type="GO" id="GO:0022625">
    <property type="term" value="C:cytosolic large ribosomal subunit"/>
    <property type="evidence" value="ECO:0007669"/>
    <property type="project" value="TreeGrafter"/>
</dbReference>
<reference evidence="6 7" key="1">
    <citation type="submission" date="2024-03" db="EMBL/GenBank/DDBJ databases">
        <title>The Acrasis kona genome and developmental transcriptomes reveal deep origins of eukaryotic multicellular pathways.</title>
        <authorList>
            <person name="Sheikh S."/>
            <person name="Fu C.-J."/>
            <person name="Brown M.W."/>
            <person name="Baldauf S.L."/>
        </authorList>
    </citation>
    <scope>NUCLEOTIDE SEQUENCE [LARGE SCALE GENOMIC DNA]</scope>
    <source>
        <strain evidence="6 7">ATCC MYA-3509</strain>
    </source>
</reference>
<feature type="compositionally biased region" description="Basic and acidic residues" evidence="4">
    <location>
        <begin position="18"/>
        <end position="28"/>
    </location>
</feature>
<dbReference type="EMBL" id="JAOPGA020001311">
    <property type="protein sequence ID" value="KAL0487155.1"/>
    <property type="molecule type" value="Genomic_DNA"/>
</dbReference>
<feature type="domain" description="Large ribosomal subunit protein uL30-like ferredoxin-like fold" evidence="5">
    <location>
        <begin position="94"/>
        <end position="144"/>
    </location>
</feature>
<dbReference type="CDD" id="cd01657">
    <property type="entry name" value="Ribosomal_L7_archeal_euk"/>
    <property type="match status" value="1"/>
</dbReference>
<evidence type="ECO:0000256" key="2">
    <source>
        <dbReference type="ARBA" id="ARBA00022980"/>
    </source>
</evidence>
<accession>A0AAW2ZED6</accession>
<dbReference type="GO" id="GO:0003735">
    <property type="term" value="F:structural constituent of ribosome"/>
    <property type="evidence" value="ECO:0007669"/>
    <property type="project" value="TreeGrafter"/>
</dbReference>
<sequence length="252" mass="29504">MTKAEERNTEAAKVIQRKKPETILKSRRTTIERERLRLQQGEQKRKDAKPRRLVFRRAERFATQFRRAEDSEKRQSILTQAHRGISIQDENKLAFVVRIRGIQSATPKMKKILQLLRLRSTNNGVFLRLNKPTINLLRVVEPYVTFGFPTIQNVRDLIYKCGNARVNDHRVAITGNAIIERELQKYNIISVEDLIDELWNLGENFVAVNNFLWPFKLRAPKEGYENVRKEFVKNGSYGNRGDSMPDLIQKML</sequence>
<dbReference type="SUPFAM" id="SSF55129">
    <property type="entry name" value="Ribosomal protein L30p/L7e"/>
    <property type="match status" value="1"/>
</dbReference>
<dbReference type="Proteomes" id="UP001431209">
    <property type="component" value="Unassembled WGS sequence"/>
</dbReference>
<dbReference type="InterPro" id="IPR016082">
    <property type="entry name" value="Ribosomal_uL30_ferredoxin-like"/>
</dbReference>
<dbReference type="Gene3D" id="3.30.1390.20">
    <property type="entry name" value="Ribosomal protein L30, ferredoxin-like fold domain"/>
    <property type="match status" value="1"/>
</dbReference>
<proteinExistence type="inferred from homology"/>
<evidence type="ECO:0000256" key="1">
    <source>
        <dbReference type="ARBA" id="ARBA00007594"/>
    </source>
</evidence>
<feature type="region of interest" description="Disordered" evidence="4">
    <location>
        <begin position="1"/>
        <end position="28"/>
    </location>
</feature>
<dbReference type="GO" id="GO:0000463">
    <property type="term" value="P:maturation of LSU-rRNA from tricistronic rRNA transcript (SSU-rRNA, 5.8S rRNA, LSU-rRNA)"/>
    <property type="evidence" value="ECO:0007669"/>
    <property type="project" value="TreeGrafter"/>
</dbReference>
<evidence type="ECO:0000259" key="5">
    <source>
        <dbReference type="Pfam" id="PF00327"/>
    </source>
</evidence>
<evidence type="ECO:0000313" key="7">
    <source>
        <dbReference type="Proteomes" id="UP001431209"/>
    </source>
</evidence>
<evidence type="ECO:0000256" key="4">
    <source>
        <dbReference type="SAM" id="MobiDB-lite"/>
    </source>
</evidence>
<keyword evidence="2 6" id="KW-0689">Ribosomal protein</keyword>
<comment type="similarity">
    <text evidence="1">Belongs to the universal ribosomal protein uL30 family.</text>
</comment>
<evidence type="ECO:0000313" key="6">
    <source>
        <dbReference type="EMBL" id="KAL0487155.1"/>
    </source>
</evidence>
<dbReference type="GO" id="GO:0003723">
    <property type="term" value="F:RNA binding"/>
    <property type="evidence" value="ECO:0007669"/>
    <property type="project" value="TreeGrafter"/>
</dbReference>
<organism evidence="6 7">
    <name type="scientific">Acrasis kona</name>
    <dbReference type="NCBI Taxonomy" id="1008807"/>
    <lineage>
        <taxon>Eukaryota</taxon>
        <taxon>Discoba</taxon>
        <taxon>Heterolobosea</taxon>
        <taxon>Tetramitia</taxon>
        <taxon>Eutetramitia</taxon>
        <taxon>Acrasidae</taxon>
        <taxon>Acrasis</taxon>
    </lineage>
</organism>
<gene>
    <name evidence="6" type="ORF">AKO1_001038</name>
</gene>
<dbReference type="InterPro" id="IPR039699">
    <property type="entry name" value="Ribosomal_uL30"/>
</dbReference>
<evidence type="ECO:0000256" key="3">
    <source>
        <dbReference type="ARBA" id="ARBA00023274"/>
    </source>
</evidence>
<feature type="compositionally biased region" description="Basic and acidic residues" evidence="4">
    <location>
        <begin position="1"/>
        <end position="10"/>
    </location>
</feature>
<keyword evidence="7" id="KW-1185">Reference proteome</keyword>
<protein>
    <submittedName>
        <fullName evidence="6">Ribosomal protein L7</fullName>
    </submittedName>
</protein>
<dbReference type="PANTHER" id="PTHR11524:SF16">
    <property type="entry name" value="LARGE RIBOSOMAL SUBUNIT PROTEIN UL30"/>
    <property type="match status" value="1"/>
</dbReference>
<dbReference type="InterPro" id="IPR035808">
    <property type="entry name" value="Ribosomal_uL30_euk_arc"/>
</dbReference>
<dbReference type="FunFam" id="3.30.1390.20:FF:000004">
    <property type="entry name" value="60S ribosomal protein L7"/>
    <property type="match status" value="1"/>
</dbReference>